<dbReference type="CDD" id="cd03139">
    <property type="entry name" value="GATase1_PfpI_2"/>
    <property type="match status" value="1"/>
</dbReference>
<dbReference type="Gene3D" id="3.40.50.880">
    <property type="match status" value="1"/>
</dbReference>
<keyword evidence="3" id="KW-1185">Reference proteome</keyword>
<dbReference type="InterPro" id="IPR029062">
    <property type="entry name" value="Class_I_gatase-like"/>
</dbReference>
<name>A0ABQ8W0P9_9AGAR</name>
<accession>A0ABQ8W0P9</accession>
<dbReference type="Proteomes" id="UP001150217">
    <property type="component" value="Unassembled WGS sequence"/>
</dbReference>
<dbReference type="InterPro" id="IPR002818">
    <property type="entry name" value="DJ-1/PfpI"/>
</dbReference>
<comment type="caution">
    <text evidence="2">The sequence shown here is derived from an EMBL/GenBank/DDBJ whole genome shotgun (WGS) entry which is preliminary data.</text>
</comment>
<feature type="domain" description="DJ-1/PfpI" evidence="1">
    <location>
        <begin position="131"/>
        <end position="228"/>
    </location>
</feature>
<dbReference type="Pfam" id="PF01965">
    <property type="entry name" value="DJ-1_PfpI"/>
    <property type="match status" value="1"/>
</dbReference>
<dbReference type="PANTHER" id="PTHR43130:SF15">
    <property type="entry name" value="THIJ_PFPI FAMILY PROTEIN (AFU_ORTHOLOGUE AFUA_5G14240)"/>
    <property type="match status" value="1"/>
</dbReference>
<dbReference type="PANTHER" id="PTHR43130">
    <property type="entry name" value="ARAC-FAMILY TRANSCRIPTIONAL REGULATOR"/>
    <property type="match status" value="1"/>
</dbReference>
<dbReference type="SUPFAM" id="SSF52317">
    <property type="entry name" value="Class I glutamine amidotransferase-like"/>
    <property type="match status" value="1"/>
</dbReference>
<gene>
    <name evidence="2" type="ORF">C8R41DRAFT_426945</name>
</gene>
<organism evidence="2 3">
    <name type="scientific">Lentinula lateritia</name>
    <dbReference type="NCBI Taxonomy" id="40482"/>
    <lineage>
        <taxon>Eukaryota</taxon>
        <taxon>Fungi</taxon>
        <taxon>Dikarya</taxon>
        <taxon>Basidiomycota</taxon>
        <taxon>Agaricomycotina</taxon>
        <taxon>Agaricomycetes</taxon>
        <taxon>Agaricomycetidae</taxon>
        <taxon>Agaricales</taxon>
        <taxon>Marasmiineae</taxon>
        <taxon>Omphalotaceae</taxon>
        <taxon>Lentinula</taxon>
    </lineage>
</organism>
<proteinExistence type="predicted"/>
<protein>
    <submittedName>
        <fullName evidence="2">Class I glutamine amidotransferase-like protein</fullName>
    </submittedName>
</protein>
<reference evidence="2" key="1">
    <citation type="submission" date="2022-08" db="EMBL/GenBank/DDBJ databases">
        <title>A Global Phylogenomic Analysis of the Shiitake Genus Lentinula.</title>
        <authorList>
            <consortium name="DOE Joint Genome Institute"/>
            <person name="Sierra-Patev S."/>
            <person name="Min B."/>
            <person name="Naranjo-Ortiz M."/>
            <person name="Looney B."/>
            <person name="Konkel Z."/>
            <person name="Slot J.C."/>
            <person name="Sakamoto Y."/>
            <person name="Steenwyk J.L."/>
            <person name="Rokas A."/>
            <person name="Carro J."/>
            <person name="Camarero S."/>
            <person name="Ferreira P."/>
            <person name="Molpeceres G."/>
            <person name="Ruiz-Duenas F.J."/>
            <person name="Serrano A."/>
            <person name="Henrissat B."/>
            <person name="Drula E."/>
            <person name="Hughes K.W."/>
            <person name="Mata J.L."/>
            <person name="Ishikawa N.K."/>
            <person name="Vargas-Isla R."/>
            <person name="Ushijima S."/>
            <person name="Smith C.A."/>
            <person name="Ahrendt S."/>
            <person name="Andreopoulos W."/>
            <person name="He G."/>
            <person name="Labutti K."/>
            <person name="Lipzen A."/>
            <person name="Ng V."/>
            <person name="Riley R."/>
            <person name="Sandor L."/>
            <person name="Barry K."/>
            <person name="Martinez A.T."/>
            <person name="Xiao Y."/>
            <person name="Gibbons J.G."/>
            <person name="Terashima K."/>
            <person name="Grigoriev I.V."/>
            <person name="Hibbett D.S."/>
        </authorList>
    </citation>
    <scope>NUCLEOTIDE SEQUENCE</scope>
    <source>
        <strain evidence="2">RHP3577 ss4</strain>
    </source>
</reference>
<evidence type="ECO:0000259" key="1">
    <source>
        <dbReference type="Pfam" id="PF01965"/>
    </source>
</evidence>
<evidence type="ECO:0000313" key="3">
    <source>
        <dbReference type="Proteomes" id="UP001150217"/>
    </source>
</evidence>
<dbReference type="EMBL" id="JANVFT010000005">
    <property type="protein sequence ID" value="KAJ4500515.1"/>
    <property type="molecule type" value="Genomic_DNA"/>
</dbReference>
<sequence length="262" mass="28741">MSSSVESSLIVDKTYHLAVCLFPRVTTLDYQGPIELLGCFPSDLRAEPNSHLQFFKDYLPPFAIDVEYISHSEDPITPATGPNVLPTGTYEGVMKSGKQFDIIMIPGGRFPTRLGPALIRNRVCYLTGPLTNPNQVHPSLLQFLKQQAPGVKHILTICTGSWILAGAGLLNGKKATTNKLMYNVVKESTKDQNITWIPKARYVVNDDKKIWTSSGVTAGMDLAHAFLEYLAGPDTANSLGNLLEMNYKDEGDDDFAALHGLV</sequence>
<dbReference type="InterPro" id="IPR052158">
    <property type="entry name" value="INH-QAR"/>
</dbReference>
<evidence type="ECO:0000313" key="2">
    <source>
        <dbReference type="EMBL" id="KAJ4500515.1"/>
    </source>
</evidence>